<name>A0AAN9IEP8_CROPI</name>
<evidence type="ECO:0000313" key="2">
    <source>
        <dbReference type="EMBL" id="KAK7269951.1"/>
    </source>
</evidence>
<protein>
    <submittedName>
        <fullName evidence="2">Uncharacterized protein</fullName>
    </submittedName>
</protein>
<gene>
    <name evidence="2" type="ORF">RIF29_22773</name>
</gene>
<dbReference type="EMBL" id="JAYWIO010000004">
    <property type="protein sequence ID" value="KAK7269951.1"/>
    <property type="molecule type" value="Genomic_DNA"/>
</dbReference>
<dbReference type="AlphaFoldDB" id="A0AAN9IEP8"/>
<evidence type="ECO:0000313" key="3">
    <source>
        <dbReference type="Proteomes" id="UP001372338"/>
    </source>
</evidence>
<accession>A0AAN9IEP8</accession>
<reference evidence="2 3" key="1">
    <citation type="submission" date="2024-01" db="EMBL/GenBank/DDBJ databases">
        <title>The genomes of 5 underutilized Papilionoideae crops provide insights into root nodulation and disease resistanc.</title>
        <authorList>
            <person name="Yuan L."/>
        </authorList>
    </citation>
    <scope>NUCLEOTIDE SEQUENCE [LARGE SCALE GENOMIC DNA]</scope>
    <source>
        <strain evidence="2">ZHUSHIDOU_FW_LH</strain>
        <tissue evidence="2">Leaf</tissue>
    </source>
</reference>
<dbReference type="Proteomes" id="UP001372338">
    <property type="component" value="Unassembled WGS sequence"/>
</dbReference>
<proteinExistence type="predicted"/>
<sequence length="91" mass="9633">MTTTVAATTVKGKGAVEEAGERKKKKKGRDGGKTLRGLFAVDPNVNNGLAAESSEKRGDMTSANTGNFFSECHVPAVFGTESRTKLFHSSK</sequence>
<comment type="caution">
    <text evidence="2">The sequence shown here is derived from an EMBL/GenBank/DDBJ whole genome shotgun (WGS) entry which is preliminary data.</text>
</comment>
<feature type="compositionally biased region" description="Low complexity" evidence="1">
    <location>
        <begin position="1"/>
        <end position="13"/>
    </location>
</feature>
<evidence type="ECO:0000256" key="1">
    <source>
        <dbReference type="SAM" id="MobiDB-lite"/>
    </source>
</evidence>
<keyword evidence="3" id="KW-1185">Reference proteome</keyword>
<organism evidence="2 3">
    <name type="scientific">Crotalaria pallida</name>
    <name type="common">Smooth rattlebox</name>
    <name type="synonym">Crotalaria striata</name>
    <dbReference type="NCBI Taxonomy" id="3830"/>
    <lineage>
        <taxon>Eukaryota</taxon>
        <taxon>Viridiplantae</taxon>
        <taxon>Streptophyta</taxon>
        <taxon>Embryophyta</taxon>
        <taxon>Tracheophyta</taxon>
        <taxon>Spermatophyta</taxon>
        <taxon>Magnoliopsida</taxon>
        <taxon>eudicotyledons</taxon>
        <taxon>Gunneridae</taxon>
        <taxon>Pentapetalae</taxon>
        <taxon>rosids</taxon>
        <taxon>fabids</taxon>
        <taxon>Fabales</taxon>
        <taxon>Fabaceae</taxon>
        <taxon>Papilionoideae</taxon>
        <taxon>50 kb inversion clade</taxon>
        <taxon>genistoids sensu lato</taxon>
        <taxon>core genistoids</taxon>
        <taxon>Crotalarieae</taxon>
        <taxon>Crotalaria</taxon>
    </lineage>
</organism>
<feature type="region of interest" description="Disordered" evidence="1">
    <location>
        <begin position="1"/>
        <end position="39"/>
    </location>
</feature>